<dbReference type="GO" id="GO:0046677">
    <property type="term" value="P:response to antibiotic"/>
    <property type="evidence" value="ECO:0007669"/>
    <property type="project" value="UniProtKB-KW"/>
</dbReference>
<comment type="similarity">
    <text evidence="6">Belongs to the ABC-2 integral membrane protein family.</text>
</comment>
<feature type="transmembrane region" description="Helical" evidence="6">
    <location>
        <begin position="66"/>
        <end position="89"/>
    </location>
</feature>
<dbReference type="OrthoDB" id="9255971at2"/>
<keyword evidence="6" id="KW-0813">Transport</keyword>
<dbReference type="RefSeq" id="WP_017620968.1">
    <property type="nucleotide sequence ID" value="NZ_ANBG01000372.1"/>
</dbReference>
<evidence type="ECO:0000259" key="7">
    <source>
        <dbReference type="PROSITE" id="PS51012"/>
    </source>
</evidence>
<feature type="transmembrane region" description="Helical" evidence="6">
    <location>
        <begin position="143"/>
        <end position="168"/>
    </location>
</feature>
<evidence type="ECO:0000256" key="5">
    <source>
        <dbReference type="ARBA" id="ARBA00023251"/>
    </source>
</evidence>
<gene>
    <name evidence="8" type="ORF">CDO52_22830</name>
</gene>
<keyword evidence="4 6" id="KW-0472">Membrane</keyword>
<feature type="transmembrane region" description="Helical" evidence="6">
    <location>
        <begin position="119"/>
        <end position="137"/>
    </location>
</feature>
<dbReference type="PANTHER" id="PTHR43229">
    <property type="entry name" value="NODULATION PROTEIN J"/>
    <property type="match status" value="1"/>
</dbReference>
<evidence type="ECO:0000256" key="3">
    <source>
        <dbReference type="ARBA" id="ARBA00022989"/>
    </source>
</evidence>
<feature type="transmembrane region" description="Helical" evidence="6">
    <location>
        <begin position="233"/>
        <end position="251"/>
    </location>
</feature>
<dbReference type="Proteomes" id="UP000215005">
    <property type="component" value="Chromosome"/>
</dbReference>
<accession>A0A223SAR5</accession>
<dbReference type="GO" id="GO:0140359">
    <property type="term" value="F:ABC-type transporter activity"/>
    <property type="evidence" value="ECO:0007669"/>
    <property type="project" value="InterPro"/>
</dbReference>
<feature type="transmembrane region" description="Helical" evidence="6">
    <location>
        <begin position="23"/>
        <end position="46"/>
    </location>
</feature>
<keyword evidence="9" id="KW-1185">Reference proteome</keyword>
<dbReference type="AlphaFoldDB" id="A0A223SAR5"/>
<dbReference type="InterPro" id="IPR000412">
    <property type="entry name" value="ABC_2_transport"/>
</dbReference>
<feature type="transmembrane region" description="Helical" evidence="6">
    <location>
        <begin position="175"/>
        <end position="195"/>
    </location>
</feature>
<keyword evidence="2 6" id="KW-0812">Transmembrane</keyword>
<dbReference type="KEGG" id="ngv:CDO52_22830"/>
<keyword evidence="6" id="KW-1003">Cell membrane</keyword>
<dbReference type="Pfam" id="PF01061">
    <property type="entry name" value="ABC2_membrane"/>
    <property type="match status" value="1"/>
</dbReference>
<evidence type="ECO:0000313" key="8">
    <source>
        <dbReference type="EMBL" id="ASU85248.1"/>
    </source>
</evidence>
<keyword evidence="5" id="KW-0046">Antibiotic resistance</keyword>
<dbReference type="PIRSF" id="PIRSF006648">
    <property type="entry name" value="DrrB"/>
    <property type="match status" value="1"/>
</dbReference>
<organism evidence="8 9">
    <name type="scientific">Nocardiopsis gilva YIM 90087</name>
    <dbReference type="NCBI Taxonomy" id="1235441"/>
    <lineage>
        <taxon>Bacteria</taxon>
        <taxon>Bacillati</taxon>
        <taxon>Actinomycetota</taxon>
        <taxon>Actinomycetes</taxon>
        <taxon>Streptosporangiales</taxon>
        <taxon>Nocardiopsidaceae</taxon>
        <taxon>Nocardiopsis</taxon>
    </lineage>
</organism>
<dbReference type="InterPro" id="IPR013525">
    <property type="entry name" value="ABC2_TM"/>
</dbReference>
<proteinExistence type="inferred from homology"/>
<dbReference type="PANTHER" id="PTHR43229:SF3">
    <property type="entry name" value="ABC-TYPE MULTIDRUG TRANSPORT SYSTEM, PERMEASE COMPONENT"/>
    <property type="match status" value="1"/>
</dbReference>
<comment type="subcellular location">
    <subcellularLocation>
        <location evidence="6">Cell membrane</location>
        <topology evidence="6">Multi-pass membrane protein</topology>
    </subcellularLocation>
    <subcellularLocation>
        <location evidence="1">Membrane</location>
        <topology evidence="1">Multi-pass membrane protein</topology>
    </subcellularLocation>
</comment>
<protein>
    <recommendedName>
        <fullName evidence="6">Transport permease protein</fullName>
    </recommendedName>
</protein>
<dbReference type="PRINTS" id="PR00164">
    <property type="entry name" value="ABC2TRNSPORT"/>
</dbReference>
<name>A0A223SAR5_9ACTN</name>
<feature type="domain" description="ABC transmembrane type-2" evidence="7">
    <location>
        <begin position="31"/>
        <end position="258"/>
    </location>
</feature>
<dbReference type="InterPro" id="IPR047817">
    <property type="entry name" value="ABC2_TM_bact-type"/>
</dbReference>
<evidence type="ECO:0000256" key="6">
    <source>
        <dbReference type="RuleBase" id="RU361157"/>
    </source>
</evidence>
<dbReference type="PROSITE" id="PS51012">
    <property type="entry name" value="ABC_TM2"/>
    <property type="match status" value="1"/>
</dbReference>
<keyword evidence="3 6" id="KW-1133">Transmembrane helix</keyword>
<evidence type="ECO:0000313" key="9">
    <source>
        <dbReference type="Proteomes" id="UP000215005"/>
    </source>
</evidence>
<dbReference type="InterPro" id="IPR051784">
    <property type="entry name" value="Nod_factor_ABC_transporter"/>
</dbReference>
<sequence>MSTTTASTTKFARDTRTMFVREFAPVLHAPVSLLFTMAQPLLFLFLFGSMLAGTQDFGGDGASWQWFVPGILIMMSLFGPMLAGYNLLVELLGGSMERMLVTPLDRTAMLIGRTLKEMVLLLAQSLLIIGLAAPLGFRVHPVGVLAGLALLVVFGIGLGALSFALAIASQPSGELFYGITQLLLFPLMLLSGVMLPLDFGPSWLQIVGAVNPVAYIVDAERSLFAGQITDVSVLYGIVSACAIAAAGLALGNRSMRRAV</sequence>
<reference evidence="8 9" key="1">
    <citation type="submission" date="2017-08" db="EMBL/GenBank/DDBJ databases">
        <title>The complete genome sequence of Nocardiopsis gilva YIM 90087.</title>
        <authorList>
            <person name="Yin M."/>
            <person name="Tang S."/>
        </authorList>
    </citation>
    <scope>NUCLEOTIDE SEQUENCE [LARGE SCALE GENOMIC DNA]</scope>
    <source>
        <strain evidence="8 9">YIM 90087</strain>
    </source>
</reference>
<evidence type="ECO:0000256" key="2">
    <source>
        <dbReference type="ARBA" id="ARBA00022692"/>
    </source>
</evidence>
<dbReference type="GO" id="GO:0043190">
    <property type="term" value="C:ATP-binding cassette (ABC) transporter complex"/>
    <property type="evidence" value="ECO:0007669"/>
    <property type="project" value="InterPro"/>
</dbReference>
<dbReference type="EMBL" id="CP022753">
    <property type="protein sequence ID" value="ASU85248.1"/>
    <property type="molecule type" value="Genomic_DNA"/>
</dbReference>
<evidence type="ECO:0000256" key="1">
    <source>
        <dbReference type="ARBA" id="ARBA00004141"/>
    </source>
</evidence>
<evidence type="ECO:0000256" key="4">
    <source>
        <dbReference type="ARBA" id="ARBA00023136"/>
    </source>
</evidence>